<protein>
    <submittedName>
        <fullName evidence="2">Uncharacterized protein</fullName>
    </submittedName>
</protein>
<sequence>ADVVSSTIVWGLIALLFALFAFGQHWPRDCKVKRLVSNAFCQIDRSQQQIVNASKIMLKAAVSTATSGGKADRERYRMDDHEEDTHYVETESRGSTLGGLTSGILYVIGAGAVLWTLYVSSVHMQDHLQLPEDLFREFTSGQPPYLRQRDVKTTPYNALDSDVATYLSM</sequence>
<keyword evidence="1" id="KW-0812">Transmembrane</keyword>
<comment type="caution">
    <text evidence="2">The sequence shown here is derived from an EMBL/GenBank/DDBJ whole genome shotgun (WGS) entry which is preliminary data.</text>
</comment>
<gene>
    <name evidence="2" type="ORF">KIPB_011443</name>
</gene>
<accession>A0A9K3D822</accession>
<reference evidence="2 3" key="1">
    <citation type="journal article" date="2018" name="PLoS ONE">
        <title>The draft genome of Kipferlia bialata reveals reductive genome evolution in fornicate parasites.</title>
        <authorList>
            <person name="Tanifuji G."/>
            <person name="Takabayashi S."/>
            <person name="Kume K."/>
            <person name="Takagi M."/>
            <person name="Nakayama T."/>
            <person name="Kamikawa R."/>
            <person name="Inagaki Y."/>
            <person name="Hashimoto T."/>
        </authorList>
    </citation>
    <scope>NUCLEOTIDE SEQUENCE [LARGE SCALE GENOMIC DNA]</scope>
    <source>
        <strain evidence="2">NY0173</strain>
    </source>
</reference>
<keyword evidence="3" id="KW-1185">Reference proteome</keyword>
<feature type="transmembrane region" description="Helical" evidence="1">
    <location>
        <begin position="6"/>
        <end position="23"/>
    </location>
</feature>
<evidence type="ECO:0000256" key="1">
    <source>
        <dbReference type="SAM" id="Phobius"/>
    </source>
</evidence>
<dbReference type="Proteomes" id="UP000265618">
    <property type="component" value="Unassembled WGS sequence"/>
</dbReference>
<proteinExistence type="predicted"/>
<organism evidence="2 3">
    <name type="scientific">Kipferlia bialata</name>
    <dbReference type="NCBI Taxonomy" id="797122"/>
    <lineage>
        <taxon>Eukaryota</taxon>
        <taxon>Metamonada</taxon>
        <taxon>Carpediemonas-like organisms</taxon>
        <taxon>Kipferlia</taxon>
    </lineage>
</organism>
<evidence type="ECO:0000313" key="2">
    <source>
        <dbReference type="EMBL" id="GIQ89059.1"/>
    </source>
</evidence>
<evidence type="ECO:0000313" key="3">
    <source>
        <dbReference type="Proteomes" id="UP000265618"/>
    </source>
</evidence>
<dbReference type="AlphaFoldDB" id="A0A9K3D822"/>
<dbReference type="EMBL" id="BDIP01004649">
    <property type="protein sequence ID" value="GIQ89059.1"/>
    <property type="molecule type" value="Genomic_DNA"/>
</dbReference>
<feature type="transmembrane region" description="Helical" evidence="1">
    <location>
        <begin position="97"/>
        <end position="118"/>
    </location>
</feature>
<keyword evidence="1" id="KW-0472">Membrane</keyword>
<keyword evidence="1" id="KW-1133">Transmembrane helix</keyword>
<name>A0A9K3D822_9EUKA</name>
<feature type="non-terminal residue" evidence="2">
    <location>
        <position position="1"/>
    </location>
</feature>